<dbReference type="Gene3D" id="1.10.150.130">
    <property type="match status" value="1"/>
</dbReference>
<evidence type="ECO:0000256" key="2">
    <source>
        <dbReference type="ARBA" id="ARBA00022908"/>
    </source>
</evidence>
<evidence type="ECO:0000256" key="1">
    <source>
        <dbReference type="ARBA" id="ARBA00008857"/>
    </source>
</evidence>
<sequence length="386" mass="43011">MKLTKATLKAIEATDKDIFLWDDTLQGFGVRIKPTGVKSYLIQYRNENGQSRRATVGRDGVLTLDEARKKAKALLGRVANGADPREEVVEKRSAVRFDDMTKRFLKEHCATRCKPHTVRNYETMIDRHLVPAFGTKPLASITRADIAALHTSMAEIPRMANLALSVLSSIFNRAIEWGVLDEGQNPVKRVKGYPEKPKQRFLVQDEIKRLGKSIQKLEEAEDISPYVAAAFRLLVATGARHDEIRTLKWEDVHLDRGIILLDEHKTSSKGAKVIPLNATSRRILEGLTKVSGNPYVIVGVRAGQPYINLHKAWRRVRADAKLEDVRIHDLRHTFASQAIAEGASLPVIGALLGHRSVQSTAVYAHLAVNTLKDATEKVSDRIGGMI</sequence>
<name>A0AAE9XSJ8_9PROT</name>
<evidence type="ECO:0000256" key="5">
    <source>
        <dbReference type="PROSITE-ProRule" id="PRU01248"/>
    </source>
</evidence>
<dbReference type="InterPro" id="IPR011010">
    <property type="entry name" value="DNA_brk_join_enz"/>
</dbReference>
<dbReference type="SUPFAM" id="SSF56349">
    <property type="entry name" value="DNA breaking-rejoining enzymes"/>
    <property type="match status" value="1"/>
</dbReference>
<dbReference type="Proteomes" id="UP001217500">
    <property type="component" value="Chromosome"/>
</dbReference>
<evidence type="ECO:0000313" key="9">
    <source>
        <dbReference type="Proteomes" id="UP001217500"/>
    </source>
</evidence>
<feature type="domain" description="Tyr recombinase" evidence="6">
    <location>
        <begin position="197"/>
        <end position="376"/>
    </location>
</feature>
<accession>A0AAE9XSJ8</accession>
<keyword evidence="3 5" id="KW-0238">DNA-binding</keyword>
<evidence type="ECO:0000256" key="3">
    <source>
        <dbReference type="ARBA" id="ARBA00023125"/>
    </source>
</evidence>
<keyword evidence="2" id="KW-0229">DNA integration</keyword>
<dbReference type="InterPro" id="IPR025166">
    <property type="entry name" value="Integrase_DNA_bind_dom"/>
</dbReference>
<dbReference type="InterPro" id="IPR050808">
    <property type="entry name" value="Phage_Integrase"/>
</dbReference>
<gene>
    <name evidence="8" type="ORF">PH603_07175</name>
</gene>
<evidence type="ECO:0000313" key="8">
    <source>
        <dbReference type="EMBL" id="WCL55541.1"/>
    </source>
</evidence>
<protein>
    <submittedName>
        <fullName evidence="8">Site-specific integrase</fullName>
    </submittedName>
</protein>
<dbReference type="CDD" id="cd00796">
    <property type="entry name" value="INT_Rci_Hp1_C"/>
    <property type="match status" value="1"/>
</dbReference>
<dbReference type="PROSITE" id="PS51900">
    <property type="entry name" value="CB"/>
    <property type="match status" value="1"/>
</dbReference>
<evidence type="ECO:0000256" key="4">
    <source>
        <dbReference type="ARBA" id="ARBA00023172"/>
    </source>
</evidence>
<evidence type="ECO:0000259" key="7">
    <source>
        <dbReference type="PROSITE" id="PS51900"/>
    </source>
</evidence>
<dbReference type="Gene3D" id="3.30.160.390">
    <property type="entry name" value="Integrase, DNA-binding domain"/>
    <property type="match status" value="1"/>
</dbReference>
<dbReference type="Gene3D" id="1.10.443.10">
    <property type="entry name" value="Intergrase catalytic core"/>
    <property type="match status" value="1"/>
</dbReference>
<dbReference type="EMBL" id="CP116805">
    <property type="protein sequence ID" value="WCL55541.1"/>
    <property type="molecule type" value="Genomic_DNA"/>
</dbReference>
<keyword evidence="4" id="KW-0233">DNA recombination</keyword>
<comment type="similarity">
    <text evidence="1">Belongs to the 'phage' integrase family.</text>
</comment>
<dbReference type="InterPro" id="IPR002104">
    <property type="entry name" value="Integrase_catalytic"/>
</dbReference>
<dbReference type="Pfam" id="PF00589">
    <property type="entry name" value="Phage_integrase"/>
    <property type="match status" value="1"/>
</dbReference>
<dbReference type="GO" id="GO:0003677">
    <property type="term" value="F:DNA binding"/>
    <property type="evidence" value="ECO:0007669"/>
    <property type="project" value="UniProtKB-UniRule"/>
</dbReference>
<dbReference type="InterPro" id="IPR010998">
    <property type="entry name" value="Integrase_recombinase_N"/>
</dbReference>
<dbReference type="GO" id="GO:0015074">
    <property type="term" value="P:DNA integration"/>
    <property type="evidence" value="ECO:0007669"/>
    <property type="project" value="UniProtKB-KW"/>
</dbReference>
<organism evidence="8 9">
    <name type="scientific">Gimibacter soli</name>
    <dbReference type="NCBI Taxonomy" id="3024400"/>
    <lineage>
        <taxon>Bacteria</taxon>
        <taxon>Pseudomonadati</taxon>
        <taxon>Pseudomonadota</taxon>
        <taxon>Alphaproteobacteria</taxon>
        <taxon>Kordiimonadales</taxon>
        <taxon>Temperatibacteraceae</taxon>
        <taxon>Gimibacter</taxon>
    </lineage>
</organism>
<dbReference type="AlphaFoldDB" id="A0AAE9XSJ8"/>
<dbReference type="GO" id="GO:0006310">
    <property type="term" value="P:DNA recombination"/>
    <property type="evidence" value="ECO:0007669"/>
    <property type="project" value="UniProtKB-KW"/>
</dbReference>
<dbReference type="PANTHER" id="PTHR30629:SF2">
    <property type="entry name" value="PROPHAGE INTEGRASE INTS-RELATED"/>
    <property type="match status" value="1"/>
</dbReference>
<dbReference type="Pfam" id="PF13356">
    <property type="entry name" value="Arm-DNA-bind_3"/>
    <property type="match status" value="1"/>
</dbReference>
<dbReference type="PROSITE" id="PS51898">
    <property type="entry name" value="TYR_RECOMBINASE"/>
    <property type="match status" value="1"/>
</dbReference>
<reference evidence="8" key="1">
    <citation type="submission" date="2023-01" db="EMBL/GenBank/DDBJ databases">
        <title>The genome sequence of Kordiimonadaceae bacterium 6D33.</title>
        <authorList>
            <person name="Liu Y."/>
        </authorList>
    </citation>
    <scope>NUCLEOTIDE SEQUENCE</scope>
    <source>
        <strain evidence="8">6D33</strain>
    </source>
</reference>
<dbReference type="InterPro" id="IPR013762">
    <property type="entry name" value="Integrase-like_cat_sf"/>
</dbReference>
<proteinExistence type="inferred from homology"/>
<dbReference type="InterPro" id="IPR044068">
    <property type="entry name" value="CB"/>
</dbReference>
<dbReference type="KEGG" id="gso:PH603_07175"/>
<dbReference type="PANTHER" id="PTHR30629">
    <property type="entry name" value="PROPHAGE INTEGRASE"/>
    <property type="match status" value="1"/>
</dbReference>
<evidence type="ECO:0000259" key="6">
    <source>
        <dbReference type="PROSITE" id="PS51898"/>
    </source>
</evidence>
<dbReference type="Pfam" id="PF14659">
    <property type="entry name" value="Phage_int_SAM_3"/>
    <property type="match status" value="1"/>
</dbReference>
<dbReference type="InterPro" id="IPR004107">
    <property type="entry name" value="Integrase_SAM-like_N"/>
</dbReference>
<keyword evidence="9" id="KW-1185">Reference proteome</keyword>
<feature type="domain" description="Core-binding (CB)" evidence="7">
    <location>
        <begin position="95"/>
        <end position="175"/>
    </location>
</feature>
<dbReference type="RefSeq" id="WP_289505366.1">
    <property type="nucleotide sequence ID" value="NZ_CP116805.1"/>
</dbReference>
<dbReference type="InterPro" id="IPR038488">
    <property type="entry name" value="Integrase_DNA-bd_sf"/>
</dbReference>